<dbReference type="InterPro" id="IPR038765">
    <property type="entry name" value="Papain-like_cys_pep_sf"/>
</dbReference>
<feature type="domain" description="Cathepsin propeptide inhibitor" evidence="4">
    <location>
        <begin position="22"/>
        <end position="78"/>
    </location>
</feature>
<dbReference type="EMBL" id="MLAK01000469">
    <property type="protein sequence ID" value="OHT13809.1"/>
    <property type="molecule type" value="Genomic_DNA"/>
</dbReference>
<dbReference type="AlphaFoldDB" id="A0A1J4KR93"/>
<evidence type="ECO:0000313" key="5">
    <source>
        <dbReference type="EMBL" id="OHT13809.1"/>
    </source>
</evidence>
<dbReference type="FunFam" id="3.90.70.10:FF:000039">
    <property type="entry name" value="Cysteine proteinase 2, putative"/>
    <property type="match status" value="1"/>
</dbReference>
<proteinExistence type="inferred from homology"/>
<dbReference type="CDD" id="cd02248">
    <property type="entry name" value="Peptidase_C1A"/>
    <property type="match status" value="1"/>
</dbReference>
<dbReference type="RefSeq" id="XP_068366945.1">
    <property type="nucleotide sequence ID" value="XM_068498662.1"/>
</dbReference>
<evidence type="ECO:0000256" key="2">
    <source>
        <dbReference type="ARBA" id="ARBA00023157"/>
    </source>
</evidence>
<comment type="similarity">
    <text evidence="1">Belongs to the peptidase C1 family.</text>
</comment>
<dbReference type="GeneID" id="94833366"/>
<evidence type="ECO:0000313" key="6">
    <source>
        <dbReference type="Proteomes" id="UP000179807"/>
    </source>
</evidence>
<evidence type="ECO:0000256" key="1">
    <source>
        <dbReference type="ARBA" id="ARBA00008455"/>
    </source>
</evidence>
<gene>
    <name evidence="5" type="primary">cprC</name>
    <name evidence="5" type="ORF">TRFO_15922</name>
</gene>
<dbReference type="Proteomes" id="UP000179807">
    <property type="component" value="Unassembled WGS sequence"/>
</dbReference>
<comment type="caution">
    <text evidence="5">The sequence shown here is derived from an EMBL/GenBank/DDBJ whole genome shotgun (WGS) entry which is preliminary data.</text>
</comment>
<dbReference type="Gene3D" id="3.90.70.10">
    <property type="entry name" value="Cysteine proteinases"/>
    <property type="match status" value="1"/>
</dbReference>
<sequence>MFYLLVASSLSYLAQQFEEKSFLSWMRSTNQIFSGDEYHLRFGIYLTNLRLVQQHNSQSGRKFRIGLNKFACLTRNEYRALLGINPGEKLHHANINQKRNVEVPESLDWREKGAVCPIQDQGGCGSCWAFSAIAGAEGAWFIQTNELVKFSEQNLVDCVTECSGCGGGLRDSAYQHVIDNQQGQFMREEDYPYTAVEGDCQFDQSKGVGEIHGYYSVAVGSEDDLLESVTKYGPTSVGIDASSFNFQLYTDGIYDQSDDCLAFLINHGVVCVGFGTEDEVDYFIVRNSWGPGWGESGYVRFIRHINICGIATRAYSVY</sequence>
<dbReference type="PROSITE" id="PS00139">
    <property type="entry name" value="THIOL_PROTEASE_CYS"/>
    <property type="match status" value="1"/>
</dbReference>
<organism evidence="5 6">
    <name type="scientific">Tritrichomonas foetus</name>
    <dbReference type="NCBI Taxonomy" id="1144522"/>
    <lineage>
        <taxon>Eukaryota</taxon>
        <taxon>Metamonada</taxon>
        <taxon>Parabasalia</taxon>
        <taxon>Tritrichomonadida</taxon>
        <taxon>Tritrichomonadidae</taxon>
        <taxon>Tritrichomonas</taxon>
    </lineage>
</organism>
<dbReference type="PRINTS" id="PR00705">
    <property type="entry name" value="PAPAIN"/>
</dbReference>
<keyword evidence="2" id="KW-1015">Disulfide bond</keyword>
<dbReference type="SMART" id="SM00848">
    <property type="entry name" value="Inhibitor_I29"/>
    <property type="match status" value="1"/>
</dbReference>
<dbReference type="Pfam" id="PF00112">
    <property type="entry name" value="Peptidase_C1"/>
    <property type="match status" value="1"/>
</dbReference>
<dbReference type="InterPro" id="IPR039417">
    <property type="entry name" value="Peptidase_C1A_papain-like"/>
</dbReference>
<protein>
    <submittedName>
        <fullName evidence="5">Cysteine proteinase 3</fullName>
    </submittedName>
</protein>
<evidence type="ECO:0000259" key="3">
    <source>
        <dbReference type="SMART" id="SM00645"/>
    </source>
</evidence>
<dbReference type="GO" id="GO:0006508">
    <property type="term" value="P:proteolysis"/>
    <property type="evidence" value="ECO:0007669"/>
    <property type="project" value="InterPro"/>
</dbReference>
<dbReference type="InterPro" id="IPR013128">
    <property type="entry name" value="Peptidase_C1A"/>
</dbReference>
<dbReference type="SUPFAM" id="SSF54001">
    <property type="entry name" value="Cysteine proteinases"/>
    <property type="match status" value="1"/>
</dbReference>
<keyword evidence="6" id="KW-1185">Reference proteome</keyword>
<feature type="domain" description="Peptidase C1A papain C-terminal" evidence="3">
    <location>
        <begin position="103"/>
        <end position="318"/>
    </location>
</feature>
<accession>A0A1J4KR93</accession>
<dbReference type="GO" id="GO:0008234">
    <property type="term" value="F:cysteine-type peptidase activity"/>
    <property type="evidence" value="ECO:0007669"/>
    <property type="project" value="InterPro"/>
</dbReference>
<dbReference type="PANTHER" id="PTHR12411">
    <property type="entry name" value="CYSTEINE PROTEASE FAMILY C1-RELATED"/>
    <property type="match status" value="1"/>
</dbReference>
<name>A0A1J4KR93_9EUKA</name>
<evidence type="ECO:0000259" key="4">
    <source>
        <dbReference type="SMART" id="SM00848"/>
    </source>
</evidence>
<dbReference type="InterPro" id="IPR013201">
    <property type="entry name" value="Prot_inhib_I29"/>
</dbReference>
<dbReference type="VEuPathDB" id="TrichDB:TRFO_15922"/>
<dbReference type="OrthoDB" id="10253408at2759"/>
<dbReference type="InterPro" id="IPR000668">
    <property type="entry name" value="Peptidase_C1A_C"/>
</dbReference>
<dbReference type="InterPro" id="IPR000169">
    <property type="entry name" value="Pept_cys_AS"/>
</dbReference>
<dbReference type="SMART" id="SM00645">
    <property type="entry name" value="Pept_C1"/>
    <property type="match status" value="1"/>
</dbReference>
<reference evidence="5" key="1">
    <citation type="submission" date="2016-10" db="EMBL/GenBank/DDBJ databases">
        <authorList>
            <person name="Benchimol M."/>
            <person name="Almeida L.G."/>
            <person name="Vasconcelos A.T."/>
            <person name="Perreira-Neves A."/>
            <person name="Rosa I.A."/>
            <person name="Tasca T."/>
            <person name="Bogo M.R."/>
            <person name="de Souza W."/>
        </authorList>
    </citation>
    <scope>NUCLEOTIDE SEQUENCE [LARGE SCALE GENOMIC DNA]</scope>
    <source>
        <strain evidence="5">K</strain>
    </source>
</reference>
<dbReference type="Pfam" id="PF08246">
    <property type="entry name" value="Inhibitor_I29"/>
    <property type="match status" value="1"/>
</dbReference>